<dbReference type="Pfam" id="PF03428">
    <property type="entry name" value="RP-C"/>
    <property type="match status" value="1"/>
</dbReference>
<feature type="compositionally biased region" description="Low complexity" evidence="1">
    <location>
        <begin position="234"/>
        <end position="258"/>
    </location>
</feature>
<reference evidence="3 4" key="1">
    <citation type="submission" date="2018-11" db="EMBL/GenBank/DDBJ databases">
        <title>Gemmobacter sp. nov., YIM 102744-1 draft genome.</title>
        <authorList>
            <person name="Li G."/>
            <person name="Jiang Y."/>
        </authorList>
    </citation>
    <scope>NUCLEOTIDE SEQUENCE [LARGE SCALE GENOMIC DNA]</scope>
    <source>
        <strain evidence="3 4">YIM 102744-1</strain>
    </source>
</reference>
<evidence type="ECO:0000259" key="2">
    <source>
        <dbReference type="Pfam" id="PF03428"/>
    </source>
</evidence>
<feature type="compositionally biased region" description="Basic and acidic residues" evidence="1">
    <location>
        <begin position="275"/>
        <end position="289"/>
    </location>
</feature>
<organism evidence="3 4">
    <name type="scientific">Falsigemmobacter faecalis</name>
    <dbReference type="NCBI Taxonomy" id="2488730"/>
    <lineage>
        <taxon>Bacteria</taxon>
        <taxon>Pseudomonadati</taxon>
        <taxon>Pseudomonadota</taxon>
        <taxon>Alphaproteobacteria</taxon>
        <taxon>Rhodobacterales</taxon>
        <taxon>Paracoccaceae</taxon>
        <taxon>Falsigemmobacter</taxon>
    </lineage>
</organism>
<sequence>MRKINNLQLQAQRLAEEFRGLPPGFSKYDLCDAITAAQGWLGVNQDCISLLIFLIKRTRDEDWMPGRHPLVAWNRFLICHHFDWSDDKLGRVEKDLSEAQLISFVDSSNCKRFMNRNNDGSISDDSAGISLAPCGVRALEIQALAHSVNEEGRALFDTYGEIFAIRGELQRLTALRELPHELVQLAKAKIKELPQRRTRKHALSYLRSMLAVSNEMVKNLNRFLGLENDTQQQPASAEAALPESAPASSSKSVSHAAARCGRDASPAKPRPQYRKFAEHKSPDSNFPKDDSKIIRILEASPDVFKAYLEQEHDRLGQRNWQSSLQKALERYAGDLSLHASLIQRMSALHGYENALQAVLAVGHMSEKGAHISHPAAYAMSVAKQRNRVLQ</sequence>
<accession>A0A3P3DJQ3</accession>
<dbReference type="Proteomes" id="UP000282125">
    <property type="component" value="Unassembled WGS sequence"/>
</dbReference>
<protein>
    <recommendedName>
        <fullName evidence="2">Plasmid replication protein C N-terminal domain-containing protein</fullName>
    </recommendedName>
</protein>
<gene>
    <name evidence="3" type="ORF">EG244_09995</name>
</gene>
<comment type="caution">
    <text evidence="3">The sequence shown here is derived from an EMBL/GenBank/DDBJ whole genome shotgun (WGS) entry which is preliminary data.</text>
</comment>
<dbReference type="EMBL" id="RRAZ01000013">
    <property type="protein sequence ID" value="RRH74415.1"/>
    <property type="molecule type" value="Genomic_DNA"/>
</dbReference>
<feature type="domain" description="Plasmid replication protein C N-terminal" evidence="2">
    <location>
        <begin position="2"/>
        <end position="171"/>
    </location>
</feature>
<dbReference type="InterPro" id="IPR005090">
    <property type="entry name" value="RepC_N"/>
</dbReference>
<proteinExistence type="predicted"/>
<evidence type="ECO:0000313" key="4">
    <source>
        <dbReference type="Proteomes" id="UP000282125"/>
    </source>
</evidence>
<evidence type="ECO:0000256" key="1">
    <source>
        <dbReference type="SAM" id="MobiDB-lite"/>
    </source>
</evidence>
<dbReference type="AlphaFoldDB" id="A0A3P3DJQ3"/>
<dbReference type="RefSeq" id="WP_124964874.1">
    <property type="nucleotide sequence ID" value="NZ_RRAZ01000013.1"/>
</dbReference>
<evidence type="ECO:0000313" key="3">
    <source>
        <dbReference type="EMBL" id="RRH74415.1"/>
    </source>
</evidence>
<name>A0A3P3DJQ3_9RHOB</name>
<dbReference type="OrthoDB" id="7488837at2"/>
<feature type="region of interest" description="Disordered" evidence="1">
    <location>
        <begin position="231"/>
        <end position="289"/>
    </location>
</feature>
<keyword evidence="4" id="KW-1185">Reference proteome</keyword>